<proteinExistence type="predicted"/>
<dbReference type="AlphaFoldDB" id="A0AAV4NRT2"/>
<comment type="caution">
    <text evidence="1">The sequence shown here is derived from an EMBL/GenBank/DDBJ whole genome shotgun (WGS) entry which is preliminary data.</text>
</comment>
<keyword evidence="2" id="KW-1185">Reference proteome</keyword>
<protein>
    <submittedName>
        <fullName evidence="1">Uncharacterized protein</fullName>
    </submittedName>
</protein>
<evidence type="ECO:0000313" key="1">
    <source>
        <dbReference type="EMBL" id="GIX86480.1"/>
    </source>
</evidence>
<dbReference type="EMBL" id="BPLR01021144">
    <property type="protein sequence ID" value="GIX86480.1"/>
    <property type="molecule type" value="Genomic_DNA"/>
</dbReference>
<organism evidence="1 2">
    <name type="scientific">Caerostris extrusa</name>
    <name type="common">Bark spider</name>
    <name type="synonym">Caerostris bankana</name>
    <dbReference type="NCBI Taxonomy" id="172846"/>
    <lineage>
        <taxon>Eukaryota</taxon>
        <taxon>Metazoa</taxon>
        <taxon>Ecdysozoa</taxon>
        <taxon>Arthropoda</taxon>
        <taxon>Chelicerata</taxon>
        <taxon>Arachnida</taxon>
        <taxon>Araneae</taxon>
        <taxon>Araneomorphae</taxon>
        <taxon>Entelegynae</taxon>
        <taxon>Araneoidea</taxon>
        <taxon>Araneidae</taxon>
        <taxon>Caerostris</taxon>
    </lineage>
</organism>
<evidence type="ECO:0000313" key="2">
    <source>
        <dbReference type="Proteomes" id="UP001054945"/>
    </source>
</evidence>
<sequence length="146" mass="16947">MVVIVRQGAFKVFLSIRVLENLDLKMMLQGIVFTVIEIFTDNLHEQIVYRKSFNLFGPKSDNETGVNTPDKRVWPIFSFQFNESNLVYQTIPEVEEPCPFLQKLLFYLSALSLKWTIVLFADFARSSSVRVCLFFMMAEAIVHNEP</sequence>
<gene>
    <name evidence="1" type="ORF">CEXT_96951</name>
</gene>
<accession>A0AAV4NRT2</accession>
<reference evidence="1 2" key="1">
    <citation type="submission" date="2021-06" db="EMBL/GenBank/DDBJ databases">
        <title>Caerostris extrusa draft genome.</title>
        <authorList>
            <person name="Kono N."/>
            <person name="Arakawa K."/>
        </authorList>
    </citation>
    <scope>NUCLEOTIDE SEQUENCE [LARGE SCALE GENOMIC DNA]</scope>
</reference>
<dbReference type="Proteomes" id="UP001054945">
    <property type="component" value="Unassembled WGS sequence"/>
</dbReference>
<name>A0AAV4NRT2_CAEEX</name>